<geneLocation type="chloroplast" evidence="3"/>
<gene>
    <name evidence="3" type="primary">ndhF</name>
</gene>
<protein>
    <submittedName>
        <fullName evidence="3">NADH dehydrogenase subunit 5</fullName>
    </submittedName>
</protein>
<reference evidence="3" key="1">
    <citation type="submission" date="2018-12" db="EMBL/GenBank/DDBJ databases">
        <title>The complete chloroplast genome of Corydalis trisecta.</title>
        <authorList>
            <person name="She R."/>
            <person name="Zhao P."/>
        </authorList>
    </citation>
    <scope>NUCLEOTIDE SEQUENCE</scope>
</reference>
<evidence type="ECO:0000256" key="2">
    <source>
        <dbReference type="SAM" id="MobiDB-lite"/>
    </source>
</evidence>
<dbReference type="EMBL" id="MK281380">
    <property type="protein sequence ID" value="UFP91509.1"/>
    <property type="molecule type" value="Genomic_DNA"/>
</dbReference>
<name>A0A8K1SNW3_9MAGN</name>
<evidence type="ECO:0000313" key="3">
    <source>
        <dbReference type="EMBL" id="UFP91509.1"/>
    </source>
</evidence>
<accession>A0A8K1SNW3</accession>
<dbReference type="AlphaFoldDB" id="A0A8K1SNW3"/>
<feature type="region of interest" description="Disordered" evidence="2">
    <location>
        <begin position="55"/>
        <end position="141"/>
    </location>
</feature>
<feature type="coiled-coil region" evidence="1">
    <location>
        <begin position="23"/>
        <end position="50"/>
    </location>
</feature>
<keyword evidence="3" id="KW-0934">Plastid</keyword>
<evidence type="ECO:0000256" key="1">
    <source>
        <dbReference type="SAM" id="Coils"/>
    </source>
</evidence>
<feature type="compositionally biased region" description="Basic and acidic residues" evidence="2">
    <location>
        <begin position="86"/>
        <end position="99"/>
    </location>
</feature>
<organism evidence="3">
    <name type="scientific">Corydalis trisecta</name>
    <dbReference type="NCBI Taxonomy" id="2682942"/>
    <lineage>
        <taxon>Eukaryota</taxon>
        <taxon>Viridiplantae</taxon>
        <taxon>Streptophyta</taxon>
        <taxon>Embryophyta</taxon>
        <taxon>Tracheophyta</taxon>
        <taxon>Spermatophyta</taxon>
        <taxon>Magnoliopsida</taxon>
        <taxon>Ranunculales</taxon>
        <taxon>Papaveraceae</taxon>
        <taxon>Fumarioideae</taxon>
        <taxon>Corydalis</taxon>
    </lineage>
</organism>
<sequence length="141" mass="15116">MRNIVKNGTSGIDGVGKVQEILLKEGRSRLKLKRDAIERLNQDIILLEQKALDSDLTSRTLPHRVENSDPSVGLRISSSPPPVPTDKGKGPSRVNDKGEYGAMGQQQIRPKVSPLRPNDGGPPGGASGESSAAGQYKIRPD</sequence>
<keyword evidence="3" id="KW-0150">Chloroplast</keyword>
<keyword evidence="1" id="KW-0175">Coiled coil</keyword>
<proteinExistence type="predicted"/>